<dbReference type="NCBIfam" id="TIGR00305">
    <property type="entry name" value="putative toxin-antitoxin system toxin component, PIN family"/>
    <property type="match status" value="1"/>
</dbReference>
<dbReference type="InterPro" id="IPR029060">
    <property type="entry name" value="PIN-like_dom_sf"/>
</dbReference>
<organism evidence="2">
    <name type="scientific">marine sediment metagenome</name>
    <dbReference type="NCBI Taxonomy" id="412755"/>
    <lineage>
        <taxon>unclassified sequences</taxon>
        <taxon>metagenomes</taxon>
        <taxon>ecological metagenomes</taxon>
    </lineage>
</organism>
<dbReference type="AlphaFoldDB" id="A0A0F9FJ89"/>
<protein>
    <recommendedName>
        <fullName evidence="1">PIN domain-containing protein</fullName>
    </recommendedName>
</protein>
<dbReference type="EMBL" id="LAZR01021150">
    <property type="protein sequence ID" value="KKL86328.1"/>
    <property type="molecule type" value="Genomic_DNA"/>
</dbReference>
<evidence type="ECO:0000259" key="1">
    <source>
        <dbReference type="SMART" id="SM00670"/>
    </source>
</evidence>
<accession>A0A0F9FJ89</accession>
<dbReference type="InterPro" id="IPR002850">
    <property type="entry name" value="PIN_toxin-like"/>
</dbReference>
<dbReference type="Pfam" id="PF13470">
    <property type="entry name" value="PIN_3"/>
    <property type="match status" value="1"/>
</dbReference>
<reference evidence="2" key="1">
    <citation type="journal article" date="2015" name="Nature">
        <title>Complex archaea that bridge the gap between prokaryotes and eukaryotes.</title>
        <authorList>
            <person name="Spang A."/>
            <person name="Saw J.H."/>
            <person name="Jorgensen S.L."/>
            <person name="Zaremba-Niedzwiedzka K."/>
            <person name="Martijn J."/>
            <person name="Lind A.E."/>
            <person name="van Eijk R."/>
            <person name="Schleper C."/>
            <person name="Guy L."/>
            <person name="Ettema T.J."/>
        </authorList>
    </citation>
    <scope>NUCLEOTIDE SEQUENCE</scope>
</reference>
<name>A0A0F9FJ89_9ZZZZ</name>
<proteinExistence type="predicted"/>
<comment type="caution">
    <text evidence="2">The sequence shown here is derived from an EMBL/GenBank/DDBJ whole genome shotgun (WGS) entry which is preliminary data.</text>
</comment>
<dbReference type="InterPro" id="IPR002716">
    <property type="entry name" value="PIN_dom"/>
</dbReference>
<sequence length="142" mass="15412">MRAVLDTNVLVSAVLSGGSPPNSILQAWRRGDFEMVTSAPLLRELEGVLSRPRISQRLGWSADERKEFLAALRDASILAAPKKKLRVVQADPSDDRVLEAAVEGRADCIVSGDQHLLDLGSYEGSEIVSAVRFLTLLSLQGE</sequence>
<dbReference type="SUPFAM" id="SSF88723">
    <property type="entry name" value="PIN domain-like"/>
    <property type="match status" value="1"/>
</dbReference>
<evidence type="ECO:0000313" key="2">
    <source>
        <dbReference type="EMBL" id="KKL86328.1"/>
    </source>
</evidence>
<dbReference type="PANTHER" id="PTHR34610:SF4">
    <property type="entry name" value="SLL8027 PROTEIN"/>
    <property type="match status" value="1"/>
</dbReference>
<dbReference type="PANTHER" id="PTHR34610">
    <property type="entry name" value="SSL7007 PROTEIN"/>
    <property type="match status" value="1"/>
</dbReference>
<gene>
    <name evidence="2" type="ORF">LCGC14_1945880</name>
</gene>
<dbReference type="SMART" id="SM00670">
    <property type="entry name" value="PINc"/>
    <property type="match status" value="1"/>
</dbReference>
<feature type="domain" description="PIN" evidence="1">
    <location>
        <begin position="1"/>
        <end position="118"/>
    </location>
</feature>